<keyword evidence="1" id="KW-1133">Transmembrane helix</keyword>
<dbReference type="EMBL" id="DSVL01000062">
    <property type="protein sequence ID" value="HFH28272.1"/>
    <property type="molecule type" value="Genomic_DNA"/>
</dbReference>
<keyword evidence="1" id="KW-0812">Transmembrane</keyword>
<evidence type="ECO:0000313" key="2">
    <source>
        <dbReference type="EMBL" id="HFH28272.1"/>
    </source>
</evidence>
<reference evidence="2" key="1">
    <citation type="journal article" date="2020" name="mSystems">
        <title>Genome- and Community-Level Interaction Insights into Carbon Utilization and Element Cycling Functions of Hydrothermarchaeota in Hydrothermal Sediment.</title>
        <authorList>
            <person name="Zhou Z."/>
            <person name="Liu Y."/>
            <person name="Xu W."/>
            <person name="Pan J."/>
            <person name="Luo Z.H."/>
            <person name="Li M."/>
        </authorList>
    </citation>
    <scope>NUCLEOTIDE SEQUENCE [LARGE SCALE GENOMIC DNA]</scope>
    <source>
        <strain evidence="2">SpSt-503</strain>
    </source>
</reference>
<gene>
    <name evidence="2" type="ORF">ENS59_02000</name>
</gene>
<proteinExistence type="predicted"/>
<feature type="transmembrane region" description="Helical" evidence="1">
    <location>
        <begin position="164"/>
        <end position="185"/>
    </location>
</feature>
<accession>A0A7C3E0M3</accession>
<sequence>MQFLLYICSSFVLFNGLIQGGFGLEYAEHPKNAIIPIFAMIFSSLVSWPIVHYVLAMFGFGVFGVFLVFPISVVSCVFIVKVSALFRGNPHEELEPRLFSGFNGIAFFSAFQTVLFAQTALQALLFALGGAVGFVCIIMIVSGIQKRSDIEAVPQFFMGQPLLLVSTGLVSLIFTELLPMVIHLFTR</sequence>
<evidence type="ECO:0008006" key="3">
    <source>
        <dbReference type="Google" id="ProtNLM"/>
    </source>
</evidence>
<evidence type="ECO:0000256" key="1">
    <source>
        <dbReference type="SAM" id="Phobius"/>
    </source>
</evidence>
<feature type="transmembrane region" description="Helical" evidence="1">
    <location>
        <begin position="98"/>
        <end position="117"/>
    </location>
</feature>
<keyword evidence="1" id="KW-0472">Membrane</keyword>
<dbReference type="AlphaFoldDB" id="A0A7C3E0M3"/>
<organism evidence="2">
    <name type="scientific">Gracilinema caldarium</name>
    <dbReference type="NCBI Taxonomy" id="215591"/>
    <lineage>
        <taxon>Bacteria</taxon>
        <taxon>Pseudomonadati</taxon>
        <taxon>Spirochaetota</taxon>
        <taxon>Spirochaetia</taxon>
        <taxon>Spirochaetales</taxon>
        <taxon>Breznakiellaceae</taxon>
        <taxon>Gracilinema</taxon>
    </lineage>
</organism>
<feature type="transmembrane region" description="Helical" evidence="1">
    <location>
        <begin position="33"/>
        <end position="55"/>
    </location>
</feature>
<comment type="caution">
    <text evidence="2">The sequence shown here is derived from an EMBL/GenBank/DDBJ whole genome shotgun (WGS) entry which is preliminary data.</text>
</comment>
<name>A0A7C3E0M3_9SPIR</name>
<feature type="transmembrane region" description="Helical" evidence="1">
    <location>
        <begin position="124"/>
        <end position="144"/>
    </location>
</feature>
<protein>
    <recommendedName>
        <fullName evidence="3">Electron transport complex protein RnfA</fullName>
    </recommendedName>
</protein>
<feature type="transmembrane region" description="Helical" evidence="1">
    <location>
        <begin position="62"/>
        <end position="86"/>
    </location>
</feature>